<reference evidence="4 5" key="1">
    <citation type="submission" date="2020-02" db="EMBL/GenBank/DDBJ databases">
        <title>Genome sequence of Roseobacter ponti.</title>
        <authorList>
            <person name="Hollensteiner J."/>
            <person name="Schneider D."/>
            <person name="Poehlein A."/>
            <person name="Daniel R."/>
        </authorList>
    </citation>
    <scope>NUCLEOTIDE SEQUENCE [LARGE SCALE GENOMIC DNA]</scope>
    <source>
        <strain evidence="4 5">DSM 106830</strain>
    </source>
</reference>
<feature type="domain" description="GST N-terminal" evidence="2">
    <location>
        <begin position="1"/>
        <end position="81"/>
    </location>
</feature>
<dbReference type="GO" id="GO:0006749">
    <property type="term" value="P:glutathione metabolic process"/>
    <property type="evidence" value="ECO:0007669"/>
    <property type="project" value="TreeGrafter"/>
</dbReference>
<dbReference type="AlphaFoldDB" id="A0A858SUA0"/>
<dbReference type="SFLD" id="SFLDG00358">
    <property type="entry name" value="Main_(cytGST)"/>
    <property type="match status" value="1"/>
</dbReference>
<dbReference type="Proteomes" id="UP000503308">
    <property type="component" value="Chromosome"/>
</dbReference>
<evidence type="ECO:0000259" key="3">
    <source>
        <dbReference type="PROSITE" id="PS50405"/>
    </source>
</evidence>
<dbReference type="InterPro" id="IPR004045">
    <property type="entry name" value="Glutathione_S-Trfase_N"/>
</dbReference>
<keyword evidence="5" id="KW-1185">Reference proteome</keyword>
<proteinExistence type="inferred from homology"/>
<name>A0A858SUA0_9RHOB</name>
<dbReference type="PANTHER" id="PTHR42673:SF21">
    <property type="entry name" value="GLUTATHIONE S-TRANSFERASE YFCF"/>
    <property type="match status" value="1"/>
</dbReference>
<dbReference type="EC" id="5.2.1.2" evidence="4"/>
<protein>
    <submittedName>
        <fullName evidence="4">Maleylacetoacetate isomerase</fullName>
        <ecNumber evidence="4">5.2.1.2</ecNumber>
    </submittedName>
</protein>
<evidence type="ECO:0000313" key="5">
    <source>
        <dbReference type="Proteomes" id="UP000503308"/>
    </source>
</evidence>
<dbReference type="InterPro" id="IPR040079">
    <property type="entry name" value="Glutathione_S-Trfase"/>
</dbReference>
<dbReference type="GO" id="GO:0006559">
    <property type="term" value="P:L-phenylalanine catabolic process"/>
    <property type="evidence" value="ECO:0007669"/>
    <property type="project" value="TreeGrafter"/>
</dbReference>
<dbReference type="GO" id="GO:0004364">
    <property type="term" value="F:glutathione transferase activity"/>
    <property type="evidence" value="ECO:0007669"/>
    <property type="project" value="TreeGrafter"/>
</dbReference>
<dbReference type="RefSeq" id="WP_169641098.1">
    <property type="nucleotide sequence ID" value="NZ_CP048788.1"/>
</dbReference>
<dbReference type="SFLD" id="SFLDS00019">
    <property type="entry name" value="Glutathione_Transferase_(cytos"/>
    <property type="match status" value="1"/>
</dbReference>
<dbReference type="InterPro" id="IPR010987">
    <property type="entry name" value="Glutathione-S-Trfase_C-like"/>
</dbReference>
<dbReference type="PROSITE" id="PS50404">
    <property type="entry name" value="GST_NTER"/>
    <property type="match status" value="1"/>
</dbReference>
<dbReference type="PROSITE" id="PS50405">
    <property type="entry name" value="GST_CTER"/>
    <property type="match status" value="1"/>
</dbReference>
<dbReference type="SUPFAM" id="SSF52833">
    <property type="entry name" value="Thioredoxin-like"/>
    <property type="match status" value="1"/>
</dbReference>
<evidence type="ECO:0000313" key="4">
    <source>
        <dbReference type="EMBL" id="QJF51880.1"/>
    </source>
</evidence>
<dbReference type="NCBIfam" id="TIGR01262">
    <property type="entry name" value="maiA"/>
    <property type="match status" value="1"/>
</dbReference>
<evidence type="ECO:0000256" key="1">
    <source>
        <dbReference type="ARBA" id="ARBA00010007"/>
    </source>
</evidence>
<dbReference type="EMBL" id="CP048788">
    <property type="protein sequence ID" value="QJF51880.1"/>
    <property type="molecule type" value="Genomic_DNA"/>
</dbReference>
<accession>A0A858SUA0</accession>
<organism evidence="4 5">
    <name type="scientific">Roseobacter ponti</name>
    <dbReference type="NCBI Taxonomy" id="1891787"/>
    <lineage>
        <taxon>Bacteria</taxon>
        <taxon>Pseudomonadati</taxon>
        <taxon>Pseudomonadota</taxon>
        <taxon>Alphaproteobacteria</taxon>
        <taxon>Rhodobacterales</taxon>
        <taxon>Roseobacteraceae</taxon>
        <taxon>Roseobacter</taxon>
    </lineage>
</organism>
<dbReference type="PANTHER" id="PTHR42673">
    <property type="entry name" value="MALEYLACETOACETATE ISOMERASE"/>
    <property type="match status" value="1"/>
</dbReference>
<comment type="similarity">
    <text evidence="1">Belongs to the GST superfamily. Zeta family.</text>
</comment>
<keyword evidence="4" id="KW-0413">Isomerase</keyword>
<evidence type="ECO:0000259" key="2">
    <source>
        <dbReference type="PROSITE" id="PS50404"/>
    </source>
</evidence>
<feature type="domain" description="GST C-terminal" evidence="3">
    <location>
        <begin position="86"/>
        <end position="211"/>
    </location>
</feature>
<dbReference type="Gene3D" id="1.20.1050.10">
    <property type="match status" value="1"/>
</dbReference>
<dbReference type="InterPro" id="IPR005955">
    <property type="entry name" value="GST_Zeta"/>
</dbReference>
<dbReference type="SUPFAM" id="SSF47616">
    <property type="entry name" value="GST C-terminal domain-like"/>
    <property type="match status" value="1"/>
</dbReference>
<dbReference type="InterPro" id="IPR036282">
    <property type="entry name" value="Glutathione-S-Trfase_C_sf"/>
</dbReference>
<dbReference type="GO" id="GO:0016034">
    <property type="term" value="F:maleylacetoacetate isomerase activity"/>
    <property type="evidence" value="ECO:0007669"/>
    <property type="project" value="UniProtKB-EC"/>
</dbReference>
<gene>
    <name evidence="4" type="primary">maiA</name>
    <name evidence="4" type="ORF">G3256_12250</name>
</gene>
<dbReference type="KEGG" id="rpon:G3256_12250"/>
<sequence length="213" mass="23466">MKLWSFWRSTTSFRVRAALGLKGVPFETLSVNLMQHEQLSDSFAAINPGRGVPALEPGDGRILTQSMAILDYIEATWPEPRLVPADPVLRARVLAAAHTVALDIHPANNLRLLAELRSRFGATEDQIRDWMHHWMREGFTTLEAQLDPDTAFSFGATPDICDLCVTGQTINAHRFGLDLAPWPGVRRVEAACLQVPAIVAALPENQPDAEPAP</sequence>
<dbReference type="InterPro" id="IPR036249">
    <property type="entry name" value="Thioredoxin-like_sf"/>
</dbReference>
<dbReference type="GO" id="GO:0005737">
    <property type="term" value="C:cytoplasm"/>
    <property type="evidence" value="ECO:0007669"/>
    <property type="project" value="InterPro"/>
</dbReference>
<dbReference type="Gene3D" id="3.40.30.10">
    <property type="entry name" value="Glutaredoxin"/>
    <property type="match status" value="1"/>
</dbReference>
<dbReference type="Pfam" id="PF02798">
    <property type="entry name" value="GST_N"/>
    <property type="match status" value="1"/>
</dbReference>